<gene>
    <name evidence="3" type="ORF">ACFQ27_17810</name>
</gene>
<dbReference type="RefSeq" id="WP_377354540.1">
    <property type="nucleotide sequence ID" value="NZ_JBHTLQ010000058.1"/>
</dbReference>
<accession>A0ABW3T5X4</accession>
<name>A0ABW3T5X4_9CAUL</name>
<evidence type="ECO:0000313" key="3">
    <source>
        <dbReference type="EMBL" id="MFD1192450.1"/>
    </source>
</evidence>
<comment type="similarity">
    <text evidence="1">Belongs to the AHA1 family.</text>
</comment>
<reference evidence="4" key="1">
    <citation type="journal article" date="2019" name="Int. J. Syst. Evol. Microbiol.">
        <title>The Global Catalogue of Microorganisms (GCM) 10K type strain sequencing project: providing services to taxonomists for standard genome sequencing and annotation.</title>
        <authorList>
            <consortium name="The Broad Institute Genomics Platform"/>
            <consortium name="The Broad Institute Genome Sequencing Center for Infectious Disease"/>
            <person name="Wu L."/>
            <person name="Ma J."/>
        </authorList>
    </citation>
    <scope>NUCLEOTIDE SEQUENCE [LARGE SCALE GENOMIC DNA]</scope>
    <source>
        <strain evidence="4">CCUG 55074</strain>
    </source>
</reference>
<dbReference type="InterPro" id="IPR023393">
    <property type="entry name" value="START-like_dom_sf"/>
</dbReference>
<proteinExistence type="inferred from homology"/>
<dbReference type="CDD" id="cd07814">
    <property type="entry name" value="SRPBCC_CalC_Aha1-like"/>
    <property type="match status" value="1"/>
</dbReference>
<dbReference type="EMBL" id="JBHTLQ010000058">
    <property type="protein sequence ID" value="MFD1192450.1"/>
    <property type="molecule type" value="Genomic_DNA"/>
</dbReference>
<evidence type="ECO:0000313" key="4">
    <source>
        <dbReference type="Proteomes" id="UP001597216"/>
    </source>
</evidence>
<dbReference type="Proteomes" id="UP001597216">
    <property type="component" value="Unassembled WGS sequence"/>
</dbReference>
<keyword evidence="4" id="KW-1185">Reference proteome</keyword>
<evidence type="ECO:0000259" key="2">
    <source>
        <dbReference type="Pfam" id="PF08327"/>
    </source>
</evidence>
<comment type="caution">
    <text evidence="3">The sequence shown here is derived from an EMBL/GenBank/DDBJ whole genome shotgun (WGS) entry which is preliminary data.</text>
</comment>
<dbReference type="InterPro" id="IPR013538">
    <property type="entry name" value="ASHA1/2-like_C"/>
</dbReference>
<feature type="domain" description="Activator of Hsp90 ATPase homologue 1/2-like C-terminal" evidence="2">
    <location>
        <begin position="15"/>
        <end position="139"/>
    </location>
</feature>
<dbReference type="Pfam" id="PF08327">
    <property type="entry name" value="AHSA1"/>
    <property type="match status" value="1"/>
</dbReference>
<protein>
    <submittedName>
        <fullName evidence="3">SRPBCC domain-containing protein</fullName>
    </submittedName>
</protein>
<dbReference type="SUPFAM" id="SSF55961">
    <property type="entry name" value="Bet v1-like"/>
    <property type="match status" value="1"/>
</dbReference>
<organism evidence="3 4">
    <name type="scientific">Phenylobacterium conjunctum</name>
    <dbReference type="NCBI Taxonomy" id="1298959"/>
    <lineage>
        <taxon>Bacteria</taxon>
        <taxon>Pseudomonadati</taxon>
        <taxon>Pseudomonadota</taxon>
        <taxon>Alphaproteobacteria</taxon>
        <taxon>Caulobacterales</taxon>
        <taxon>Caulobacteraceae</taxon>
        <taxon>Phenylobacterium</taxon>
    </lineage>
</organism>
<dbReference type="Gene3D" id="3.30.530.20">
    <property type="match status" value="1"/>
</dbReference>
<evidence type="ECO:0000256" key="1">
    <source>
        <dbReference type="ARBA" id="ARBA00006817"/>
    </source>
</evidence>
<sequence length="140" mass="15664">MTKTVTLVVRRHYAFPPERVFDAWLDPALAGKFLFATPDGIMLKVEIDPRVGGTFLITERRGDRDDEHRGTYLEIDRPRRLVFSFGDDRAFDATTVTVDIVPAGDGCDLTLTHTGVEPQWESQTNAGWTGILEGLDATLR</sequence>